<keyword evidence="2" id="KW-1133">Transmembrane helix</keyword>
<organism evidence="3 4">
    <name type="scientific">Anaeromicrobium sediminis</name>
    <dbReference type="NCBI Taxonomy" id="1478221"/>
    <lineage>
        <taxon>Bacteria</taxon>
        <taxon>Bacillati</taxon>
        <taxon>Bacillota</taxon>
        <taxon>Clostridia</taxon>
        <taxon>Peptostreptococcales</taxon>
        <taxon>Thermotaleaceae</taxon>
        <taxon>Anaeromicrobium</taxon>
    </lineage>
</organism>
<feature type="transmembrane region" description="Helical" evidence="2">
    <location>
        <begin position="49"/>
        <end position="69"/>
    </location>
</feature>
<evidence type="ECO:0000313" key="3">
    <source>
        <dbReference type="EMBL" id="PAB61310.1"/>
    </source>
</evidence>
<accession>A0A267MRE7</accession>
<dbReference type="Pfam" id="PF10779">
    <property type="entry name" value="XhlA"/>
    <property type="match status" value="1"/>
</dbReference>
<keyword evidence="2" id="KW-0812">Transmembrane</keyword>
<dbReference type="RefSeq" id="WP_095130603.1">
    <property type="nucleotide sequence ID" value="NZ_NIBG01000001.1"/>
</dbReference>
<name>A0A267MRE7_9FIRM</name>
<dbReference type="Proteomes" id="UP000216024">
    <property type="component" value="Unassembled WGS sequence"/>
</dbReference>
<proteinExistence type="predicted"/>
<keyword evidence="2" id="KW-0472">Membrane</keyword>
<keyword evidence="1" id="KW-0175">Coiled coil</keyword>
<dbReference type="OrthoDB" id="1707681at2"/>
<dbReference type="AlphaFoldDB" id="A0A267MRE7"/>
<comment type="caution">
    <text evidence="3">The sequence shown here is derived from an EMBL/GenBank/DDBJ whole genome shotgun (WGS) entry which is preliminary data.</text>
</comment>
<keyword evidence="4" id="KW-1185">Reference proteome</keyword>
<evidence type="ECO:0000313" key="4">
    <source>
        <dbReference type="Proteomes" id="UP000216024"/>
    </source>
</evidence>
<gene>
    <name evidence="3" type="ORF">CCE28_02440</name>
</gene>
<sequence length="75" mass="8716">MINQCSRHEDVNEALKEHEKRIHDLEIKDAEMGEKIRNLIEKLDSLTNWIKALVMLGGTSLVGFFFWYIQNIGGK</sequence>
<evidence type="ECO:0000256" key="2">
    <source>
        <dbReference type="SAM" id="Phobius"/>
    </source>
</evidence>
<evidence type="ECO:0000256" key="1">
    <source>
        <dbReference type="SAM" id="Coils"/>
    </source>
</evidence>
<protein>
    <recommendedName>
        <fullName evidence="5">Hemolysin XhlA</fullName>
    </recommendedName>
</protein>
<evidence type="ECO:0008006" key="5">
    <source>
        <dbReference type="Google" id="ProtNLM"/>
    </source>
</evidence>
<dbReference type="EMBL" id="NIBG01000001">
    <property type="protein sequence ID" value="PAB61310.1"/>
    <property type="molecule type" value="Genomic_DNA"/>
</dbReference>
<reference evidence="3 4" key="1">
    <citation type="submission" date="2017-06" db="EMBL/GenBank/DDBJ databases">
        <title>Draft genome sequence of anaerobic fermentative bacterium Anaeromicrobium sediminis DY2726D isolated from West Pacific Ocean sediments.</title>
        <authorList>
            <person name="Zeng X."/>
        </authorList>
    </citation>
    <scope>NUCLEOTIDE SEQUENCE [LARGE SCALE GENOMIC DNA]</scope>
    <source>
        <strain evidence="3 4">DY2726D</strain>
    </source>
</reference>
<dbReference type="InterPro" id="IPR019715">
    <property type="entry name" value="Haemolysin_XhlA"/>
</dbReference>
<feature type="coiled-coil region" evidence="1">
    <location>
        <begin position="8"/>
        <end position="35"/>
    </location>
</feature>